<dbReference type="Proteomes" id="UP000184063">
    <property type="component" value="Unassembled WGS sequence"/>
</dbReference>
<sequence>MSRASGIGQAFIGRLERAHGMPCPKPSSLQTHCGLDVIASLAQNQQQDRKKVEEWKRRFEIYLVRSSC</sequence>
<reference evidence="2" key="1">
    <citation type="journal article" date="2017" name="Genome Biol.">
        <title>Comparative genomics reveals high biological diversity and specific adaptations in the industrially and medically important fungal genus Aspergillus.</title>
        <authorList>
            <person name="de Vries R.P."/>
            <person name="Riley R."/>
            <person name="Wiebenga A."/>
            <person name="Aguilar-Osorio G."/>
            <person name="Amillis S."/>
            <person name="Uchima C.A."/>
            <person name="Anderluh G."/>
            <person name="Asadollahi M."/>
            <person name="Askin M."/>
            <person name="Barry K."/>
            <person name="Battaglia E."/>
            <person name="Bayram O."/>
            <person name="Benocci T."/>
            <person name="Braus-Stromeyer S.A."/>
            <person name="Caldana C."/>
            <person name="Canovas D."/>
            <person name="Cerqueira G.C."/>
            <person name="Chen F."/>
            <person name="Chen W."/>
            <person name="Choi C."/>
            <person name="Clum A."/>
            <person name="Dos Santos R.A."/>
            <person name="Damasio A.R."/>
            <person name="Diallinas G."/>
            <person name="Emri T."/>
            <person name="Fekete E."/>
            <person name="Flipphi M."/>
            <person name="Freyberg S."/>
            <person name="Gallo A."/>
            <person name="Gournas C."/>
            <person name="Habgood R."/>
            <person name="Hainaut M."/>
            <person name="Harispe M.L."/>
            <person name="Henrissat B."/>
            <person name="Hilden K.S."/>
            <person name="Hope R."/>
            <person name="Hossain A."/>
            <person name="Karabika E."/>
            <person name="Karaffa L."/>
            <person name="Karanyi Z."/>
            <person name="Krasevec N."/>
            <person name="Kuo A."/>
            <person name="Kusch H."/>
            <person name="LaButti K."/>
            <person name="Lagendijk E.L."/>
            <person name="Lapidus A."/>
            <person name="Levasseur A."/>
            <person name="Lindquist E."/>
            <person name="Lipzen A."/>
            <person name="Logrieco A.F."/>
            <person name="MacCabe A."/>
            <person name="Maekelae M.R."/>
            <person name="Malavazi I."/>
            <person name="Melin P."/>
            <person name="Meyer V."/>
            <person name="Mielnichuk N."/>
            <person name="Miskei M."/>
            <person name="Molnar A.P."/>
            <person name="Mule G."/>
            <person name="Ngan C.Y."/>
            <person name="Orejas M."/>
            <person name="Orosz E."/>
            <person name="Ouedraogo J.P."/>
            <person name="Overkamp K.M."/>
            <person name="Park H.-S."/>
            <person name="Perrone G."/>
            <person name="Piumi F."/>
            <person name="Punt P.J."/>
            <person name="Ram A.F."/>
            <person name="Ramon A."/>
            <person name="Rauscher S."/>
            <person name="Record E."/>
            <person name="Riano-Pachon D.M."/>
            <person name="Robert V."/>
            <person name="Roehrig J."/>
            <person name="Ruller R."/>
            <person name="Salamov A."/>
            <person name="Salih N.S."/>
            <person name="Samson R.A."/>
            <person name="Sandor E."/>
            <person name="Sanguinetti M."/>
            <person name="Schuetze T."/>
            <person name="Sepcic K."/>
            <person name="Shelest E."/>
            <person name="Sherlock G."/>
            <person name="Sophianopoulou V."/>
            <person name="Squina F.M."/>
            <person name="Sun H."/>
            <person name="Susca A."/>
            <person name="Todd R.B."/>
            <person name="Tsang A."/>
            <person name="Unkles S.E."/>
            <person name="van de Wiele N."/>
            <person name="van Rossen-Uffink D."/>
            <person name="Oliveira J.V."/>
            <person name="Vesth T.C."/>
            <person name="Visser J."/>
            <person name="Yu J.-H."/>
            <person name="Zhou M."/>
            <person name="Andersen M.R."/>
            <person name="Archer D.B."/>
            <person name="Baker S.E."/>
            <person name="Benoit I."/>
            <person name="Brakhage A.A."/>
            <person name="Braus G.H."/>
            <person name="Fischer R."/>
            <person name="Frisvad J.C."/>
            <person name="Goldman G.H."/>
            <person name="Houbraken J."/>
            <person name="Oakley B."/>
            <person name="Pocsi I."/>
            <person name="Scazzocchio C."/>
            <person name="Seiboth B."/>
            <person name="vanKuyk P.A."/>
            <person name="Wortman J."/>
            <person name="Dyer P.S."/>
            <person name="Grigoriev I.V."/>
        </authorList>
    </citation>
    <scope>NUCLEOTIDE SEQUENCE [LARGE SCALE GENOMIC DNA]</scope>
    <source>
        <strain evidence="2">CBS 106.47</strain>
    </source>
</reference>
<evidence type="ECO:0000313" key="1">
    <source>
        <dbReference type="EMBL" id="OJZ85521.1"/>
    </source>
</evidence>
<organism evidence="1 2">
    <name type="scientific">Aspergillus luchuensis (strain CBS 106.47)</name>
    <dbReference type="NCBI Taxonomy" id="1137211"/>
    <lineage>
        <taxon>Eukaryota</taxon>
        <taxon>Fungi</taxon>
        <taxon>Dikarya</taxon>
        <taxon>Ascomycota</taxon>
        <taxon>Pezizomycotina</taxon>
        <taxon>Eurotiomycetes</taxon>
        <taxon>Eurotiomycetidae</taxon>
        <taxon>Eurotiales</taxon>
        <taxon>Aspergillaceae</taxon>
        <taxon>Aspergillus</taxon>
        <taxon>Aspergillus subgen. Circumdati</taxon>
    </lineage>
</organism>
<accession>A0A1M3TFL9</accession>
<gene>
    <name evidence="1" type="ORF">ASPFODRAFT_48116</name>
</gene>
<protein>
    <submittedName>
        <fullName evidence="1">Uncharacterized protein</fullName>
    </submittedName>
</protein>
<evidence type="ECO:0000313" key="2">
    <source>
        <dbReference type="Proteomes" id="UP000184063"/>
    </source>
</evidence>
<name>A0A1M3TFL9_ASPLC</name>
<dbReference type="EMBL" id="KV878243">
    <property type="protein sequence ID" value="OJZ85521.1"/>
    <property type="molecule type" value="Genomic_DNA"/>
</dbReference>
<dbReference type="VEuPathDB" id="FungiDB:ASPFODRAFT_48116"/>
<dbReference type="AlphaFoldDB" id="A0A1M3TFL9"/>
<proteinExistence type="predicted"/>